<accession>A0ABV6LPS3</accession>
<protein>
    <submittedName>
        <fullName evidence="1">Uncharacterized protein</fullName>
    </submittedName>
</protein>
<organism evidence="1 2">
    <name type="scientific">Pontibacillus salicampi</name>
    <dbReference type="NCBI Taxonomy" id="1449801"/>
    <lineage>
        <taxon>Bacteria</taxon>
        <taxon>Bacillati</taxon>
        <taxon>Bacillota</taxon>
        <taxon>Bacilli</taxon>
        <taxon>Bacillales</taxon>
        <taxon>Bacillaceae</taxon>
        <taxon>Pontibacillus</taxon>
    </lineage>
</organism>
<reference evidence="1 2" key="1">
    <citation type="submission" date="2024-09" db="EMBL/GenBank/DDBJ databases">
        <authorList>
            <person name="Sun Q."/>
            <person name="Mori K."/>
        </authorList>
    </citation>
    <scope>NUCLEOTIDE SEQUENCE [LARGE SCALE GENOMIC DNA]</scope>
    <source>
        <strain evidence="1 2">NCAIM B.02529</strain>
    </source>
</reference>
<dbReference type="RefSeq" id="WP_377348194.1">
    <property type="nucleotide sequence ID" value="NZ_JBHLTP010000010.1"/>
</dbReference>
<comment type="caution">
    <text evidence="1">The sequence shown here is derived from an EMBL/GenBank/DDBJ whole genome shotgun (WGS) entry which is preliminary data.</text>
</comment>
<dbReference type="Proteomes" id="UP001589836">
    <property type="component" value="Unassembled WGS sequence"/>
</dbReference>
<proteinExistence type="predicted"/>
<gene>
    <name evidence="1" type="ORF">ACFFGV_12200</name>
</gene>
<evidence type="ECO:0000313" key="2">
    <source>
        <dbReference type="Proteomes" id="UP001589836"/>
    </source>
</evidence>
<keyword evidence="2" id="KW-1185">Reference proteome</keyword>
<dbReference type="EMBL" id="JBHLTP010000010">
    <property type="protein sequence ID" value="MFC0524329.1"/>
    <property type="molecule type" value="Genomic_DNA"/>
</dbReference>
<evidence type="ECO:0000313" key="1">
    <source>
        <dbReference type="EMBL" id="MFC0524329.1"/>
    </source>
</evidence>
<sequence length="122" mass="14025">MTLSSLDELYRAKAAIENVKAEEPELYENMLHVVSLTRQLQIPYHYMGCKLLHPNSSTHEPAHVKGSVLDLYHQEINKLLNESQFHLLREVLHTHQHIGYAKFSLLMLGARPEKIKGSTIIK</sequence>
<name>A0ABV6LPS3_9BACI</name>